<dbReference type="InterPro" id="IPR023393">
    <property type="entry name" value="START-like_dom_sf"/>
</dbReference>
<dbReference type="VEuPathDB" id="FungiDB:H257_13260"/>
<dbReference type="InterPro" id="IPR002913">
    <property type="entry name" value="START_lipid-bd_dom"/>
</dbReference>
<gene>
    <name evidence="2" type="ORF">H257_13260</name>
</gene>
<name>W4FWP3_APHAT</name>
<sequence length="394" mass="43263">MPAKLPLPRKFFTCPELDVDSASMLADHAVNGLKTMVELARFQGGPITWTLESDKDGIQNYSGSGTHAPVGAVLTLHVTNVEGTLEDAASLMQSTNPADYTAYCAAFAPDVSDSATLYTLRTPSAAKPREYAAVKWQCFESPTSLVKSRDVCYVEAQQDVTLHHGVKGWARCMQSIDLPCCPNLQDSHDLVRGWLHYGGYLFTETTIPGEMQIIHVQCMDFKGHLPQFLVKLSSKARMKTLARLHRHFAQAAVSFYRAPLKSTRRRKCMLCTVGPQLTCSKCLQGVCMNCNKYWKMTTPEGRKTRVCYACSSAQATGFRGAKSDVLVDDSLFDSMSGSDHLVASLTELGLDRDGSVGLDKDGTIRFLAPRGFTSPFDLEGRQSYHSAGSHHSKA</sequence>
<protein>
    <recommendedName>
        <fullName evidence="1">START domain-containing protein</fullName>
    </recommendedName>
</protein>
<organism evidence="2">
    <name type="scientific">Aphanomyces astaci</name>
    <name type="common">Crayfish plague agent</name>
    <dbReference type="NCBI Taxonomy" id="112090"/>
    <lineage>
        <taxon>Eukaryota</taxon>
        <taxon>Sar</taxon>
        <taxon>Stramenopiles</taxon>
        <taxon>Oomycota</taxon>
        <taxon>Saprolegniomycetes</taxon>
        <taxon>Saprolegniales</taxon>
        <taxon>Verrucalvaceae</taxon>
        <taxon>Aphanomyces</taxon>
    </lineage>
</organism>
<dbReference type="EMBL" id="KI913160">
    <property type="protein sequence ID" value="ETV71361.1"/>
    <property type="molecule type" value="Genomic_DNA"/>
</dbReference>
<dbReference type="PANTHER" id="PTHR13510">
    <property type="entry name" value="FYVE-FINGER-CONTAINING RAB5 EFFECTOR PROTEIN RABENOSYN-5-RELATED"/>
    <property type="match status" value="1"/>
</dbReference>
<dbReference type="PANTHER" id="PTHR13510:SF44">
    <property type="entry name" value="RABENOSYN-5"/>
    <property type="match status" value="1"/>
</dbReference>
<proteinExistence type="predicted"/>
<evidence type="ECO:0000259" key="1">
    <source>
        <dbReference type="Pfam" id="PF01852"/>
    </source>
</evidence>
<accession>W4FWP3</accession>
<feature type="domain" description="START" evidence="1">
    <location>
        <begin position="144"/>
        <end position="251"/>
    </location>
</feature>
<dbReference type="OrthoDB" id="68126at2759"/>
<dbReference type="AlphaFoldDB" id="W4FWP3"/>
<dbReference type="InterPro" id="IPR052727">
    <property type="entry name" value="Rab4/Rab5_effector"/>
</dbReference>
<dbReference type="Pfam" id="PF01852">
    <property type="entry name" value="START"/>
    <property type="match status" value="1"/>
</dbReference>
<reference evidence="2" key="1">
    <citation type="submission" date="2013-12" db="EMBL/GenBank/DDBJ databases">
        <title>The Genome Sequence of Aphanomyces astaci APO3.</title>
        <authorList>
            <consortium name="The Broad Institute Genomics Platform"/>
            <person name="Russ C."/>
            <person name="Tyler B."/>
            <person name="van West P."/>
            <person name="Dieguez-Uribeondo J."/>
            <person name="Young S.K."/>
            <person name="Zeng Q."/>
            <person name="Gargeya S."/>
            <person name="Fitzgerald M."/>
            <person name="Abouelleil A."/>
            <person name="Alvarado L."/>
            <person name="Chapman S.B."/>
            <person name="Gainer-Dewar J."/>
            <person name="Goldberg J."/>
            <person name="Griggs A."/>
            <person name="Gujja S."/>
            <person name="Hansen M."/>
            <person name="Howarth C."/>
            <person name="Imamovic A."/>
            <person name="Ireland A."/>
            <person name="Larimer J."/>
            <person name="McCowan C."/>
            <person name="Murphy C."/>
            <person name="Pearson M."/>
            <person name="Poon T.W."/>
            <person name="Priest M."/>
            <person name="Roberts A."/>
            <person name="Saif S."/>
            <person name="Shea T."/>
            <person name="Sykes S."/>
            <person name="Wortman J."/>
            <person name="Nusbaum C."/>
            <person name="Birren B."/>
        </authorList>
    </citation>
    <scope>NUCLEOTIDE SEQUENCE [LARGE SCALE GENOMIC DNA]</scope>
    <source>
        <strain evidence="2">APO3</strain>
    </source>
</reference>
<dbReference type="Gene3D" id="3.30.530.20">
    <property type="match status" value="1"/>
</dbReference>
<dbReference type="SUPFAM" id="SSF55961">
    <property type="entry name" value="Bet v1-like"/>
    <property type="match status" value="1"/>
</dbReference>
<dbReference type="InterPro" id="IPR011011">
    <property type="entry name" value="Znf_FYVE_PHD"/>
</dbReference>
<dbReference type="SUPFAM" id="SSF57903">
    <property type="entry name" value="FYVE/PHD zinc finger"/>
    <property type="match status" value="1"/>
</dbReference>
<dbReference type="GO" id="GO:0008289">
    <property type="term" value="F:lipid binding"/>
    <property type="evidence" value="ECO:0007669"/>
    <property type="project" value="InterPro"/>
</dbReference>
<evidence type="ECO:0000313" key="2">
    <source>
        <dbReference type="EMBL" id="ETV71361.1"/>
    </source>
</evidence>
<dbReference type="RefSeq" id="XP_009839027.1">
    <property type="nucleotide sequence ID" value="XM_009840725.1"/>
</dbReference>
<dbReference type="GeneID" id="20815256"/>